<dbReference type="Proteomes" id="UP001363010">
    <property type="component" value="Unassembled WGS sequence"/>
</dbReference>
<evidence type="ECO:0000259" key="1">
    <source>
        <dbReference type="Pfam" id="PF07110"/>
    </source>
</evidence>
<feature type="domain" description="EthD" evidence="1">
    <location>
        <begin position="7"/>
        <end position="91"/>
    </location>
</feature>
<dbReference type="SUPFAM" id="SSF54909">
    <property type="entry name" value="Dimeric alpha+beta barrel"/>
    <property type="match status" value="1"/>
</dbReference>
<dbReference type="EMBL" id="JBBKZV010000019">
    <property type="protein sequence ID" value="MEJ8825158.1"/>
    <property type="molecule type" value="Genomic_DNA"/>
</dbReference>
<sequence>MTLLARKEGTATCDFRAYWAGPHAQLALGMEGIAKYTHNRADKVLWASDGEPAFNVDGVVELVFADAEAMRLAQASAIGQKYIPADEPNFLKGWTLCVVETDGDEPAEQSVKVLVPFHAQRESRDTLWRELRRVASNAGHEIELNWTVSTARRERLWTEPSPPTGIICVWFDSVAAAHEAFEPSSALRRVIETHTSDGVAYLIDQLHISLLPRYRVTHDA</sequence>
<gene>
    <name evidence="2" type="ORF">WKW80_24550</name>
</gene>
<accession>A0ABU8W591</accession>
<reference evidence="2 3" key="1">
    <citation type="submission" date="2024-03" db="EMBL/GenBank/DDBJ databases">
        <title>Novel species of the genus Variovorax.</title>
        <authorList>
            <person name="Liu Q."/>
            <person name="Xin Y.-H."/>
        </authorList>
    </citation>
    <scope>NUCLEOTIDE SEQUENCE [LARGE SCALE GENOMIC DNA]</scope>
    <source>
        <strain evidence="2 3">KACC 18501</strain>
    </source>
</reference>
<evidence type="ECO:0000313" key="2">
    <source>
        <dbReference type="EMBL" id="MEJ8825158.1"/>
    </source>
</evidence>
<dbReference type="Gene3D" id="3.30.70.100">
    <property type="match status" value="1"/>
</dbReference>
<proteinExistence type="predicted"/>
<comment type="caution">
    <text evidence="2">The sequence shown here is derived from an EMBL/GenBank/DDBJ whole genome shotgun (WGS) entry which is preliminary data.</text>
</comment>
<dbReference type="InterPro" id="IPR009799">
    <property type="entry name" value="EthD_dom"/>
</dbReference>
<protein>
    <submittedName>
        <fullName evidence="2">EthD domain-containing protein</fullName>
    </submittedName>
</protein>
<organism evidence="2 3">
    <name type="scientific">Variovorax humicola</name>
    <dbReference type="NCBI Taxonomy" id="1769758"/>
    <lineage>
        <taxon>Bacteria</taxon>
        <taxon>Pseudomonadati</taxon>
        <taxon>Pseudomonadota</taxon>
        <taxon>Betaproteobacteria</taxon>
        <taxon>Burkholderiales</taxon>
        <taxon>Comamonadaceae</taxon>
        <taxon>Variovorax</taxon>
    </lineage>
</organism>
<keyword evidence="3" id="KW-1185">Reference proteome</keyword>
<name>A0ABU8W591_9BURK</name>
<dbReference type="Pfam" id="PF07110">
    <property type="entry name" value="EthD"/>
    <property type="match status" value="1"/>
</dbReference>
<dbReference type="InterPro" id="IPR011008">
    <property type="entry name" value="Dimeric_a/b-barrel"/>
</dbReference>
<evidence type="ECO:0000313" key="3">
    <source>
        <dbReference type="Proteomes" id="UP001363010"/>
    </source>
</evidence>
<dbReference type="RefSeq" id="WP_340366185.1">
    <property type="nucleotide sequence ID" value="NZ_JBBKZV010000019.1"/>
</dbReference>